<reference evidence="10" key="1">
    <citation type="submission" date="2007-07" db="EMBL/GenBank/DDBJ databases">
        <title>PCAP assembly of the Caenorhabditis remanei genome.</title>
        <authorList>
            <consortium name="The Caenorhabditis remanei Sequencing Consortium"/>
            <person name="Wilson R.K."/>
        </authorList>
    </citation>
    <scope>NUCLEOTIDE SEQUENCE [LARGE SCALE GENOMIC DNA]</scope>
    <source>
        <strain evidence="10">PB4641</strain>
    </source>
</reference>
<keyword evidence="4" id="KW-0548">Nucleotidyltransferase</keyword>
<comment type="catalytic activity">
    <reaction evidence="8">
        <text>DNA(n) + a 2'-deoxyribonucleoside 5'-triphosphate = DNA(n+1) + diphosphate</text>
        <dbReference type="Rhea" id="RHEA:22508"/>
        <dbReference type="Rhea" id="RHEA-COMP:17339"/>
        <dbReference type="Rhea" id="RHEA-COMP:17340"/>
        <dbReference type="ChEBI" id="CHEBI:33019"/>
        <dbReference type="ChEBI" id="CHEBI:61560"/>
        <dbReference type="ChEBI" id="CHEBI:173112"/>
        <dbReference type="EC" id="2.7.7.7"/>
    </reaction>
</comment>
<dbReference type="Gene3D" id="3.90.1600.10">
    <property type="entry name" value="Palm domain of DNA polymerase"/>
    <property type="match status" value="2"/>
</dbReference>
<protein>
    <recommendedName>
        <fullName evidence="2">DNA-directed DNA polymerase</fullName>
        <ecNumber evidence="2">2.7.7.7</ecNumber>
    </recommendedName>
</protein>
<dbReference type="InParanoid" id="E3N3B5"/>
<proteinExistence type="inferred from homology"/>
<feature type="domain" description="DNA-directed DNA polymerase family B mitochondria/virus" evidence="9">
    <location>
        <begin position="542"/>
        <end position="745"/>
    </location>
</feature>
<dbReference type="InterPro" id="IPR043502">
    <property type="entry name" value="DNA/RNA_pol_sf"/>
</dbReference>
<evidence type="ECO:0000256" key="4">
    <source>
        <dbReference type="ARBA" id="ARBA00022695"/>
    </source>
</evidence>
<dbReference type="InterPro" id="IPR004868">
    <property type="entry name" value="DNA-dir_DNA_pol_B_mt/vir"/>
</dbReference>
<dbReference type="GO" id="GO:0003677">
    <property type="term" value="F:DNA binding"/>
    <property type="evidence" value="ECO:0007669"/>
    <property type="project" value="UniProtKB-KW"/>
</dbReference>
<dbReference type="InterPro" id="IPR012337">
    <property type="entry name" value="RNaseH-like_sf"/>
</dbReference>
<evidence type="ECO:0000256" key="5">
    <source>
        <dbReference type="ARBA" id="ARBA00022705"/>
    </source>
</evidence>
<dbReference type="Gene3D" id="1.10.287.690">
    <property type="entry name" value="Helix hairpin bin"/>
    <property type="match status" value="1"/>
</dbReference>
<evidence type="ECO:0000256" key="3">
    <source>
        <dbReference type="ARBA" id="ARBA00022679"/>
    </source>
</evidence>
<dbReference type="SUPFAM" id="SSF56672">
    <property type="entry name" value="DNA/RNA polymerases"/>
    <property type="match status" value="1"/>
</dbReference>
<name>E3N3B5_CAERE</name>
<gene>
    <name evidence="10" type="ORF">CRE_22584</name>
</gene>
<keyword evidence="3" id="KW-0808">Transferase</keyword>
<dbReference type="eggNOG" id="ENOG502QQ9V">
    <property type="taxonomic scope" value="Eukaryota"/>
</dbReference>
<dbReference type="OMA" id="MYPHVPS"/>
<dbReference type="EC" id="2.7.7.7" evidence="2"/>
<dbReference type="OrthoDB" id="5842610at2759"/>
<dbReference type="GO" id="GO:0042575">
    <property type="term" value="C:DNA polymerase complex"/>
    <property type="evidence" value="ECO:0007669"/>
    <property type="project" value="UniProtKB-ARBA"/>
</dbReference>
<dbReference type="EMBL" id="DS268518">
    <property type="protein sequence ID" value="EFO84549.1"/>
    <property type="molecule type" value="Genomic_DNA"/>
</dbReference>
<dbReference type="HOGENOM" id="CLU_001474_1_2_1"/>
<dbReference type="Gene3D" id="3.30.420.10">
    <property type="entry name" value="Ribonuclease H-like superfamily/Ribonuclease H"/>
    <property type="match status" value="1"/>
</dbReference>
<dbReference type="GO" id="GO:0000166">
    <property type="term" value="F:nucleotide binding"/>
    <property type="evidence" value="ECO:0007669"/>
    <property type="project" value="InterPro"/>
</dbReference>
<dbReference type="PANTHER" id="PTHR33568:SF3">
    <property type="entry name" value="DNA-DIRECTED DNA POLYMERASE"/>
    <property type="match status" value="1"/>
</dbReference>
<evidence type="ECO:0000313" key="10">
    <source>
        <dbReference type="EMBL" id="EFO84549.1"/>
    </source>
</evidence>
<evidence type="ECO:0000313" key="11">
    <source>
        <dbReference type="Proteomes" id="UP000008281"/>
    </source>
</evidence>
<feature type="domain" description="DNA-directed DNA polymerase family B mitochondria/virus" evidence="9">
    <location>
        <begin position="882"/>
        <end position="1054"/>
    </location>
</feature>
<dbReference type="InterPro" id="IPR023211">
    <property type="entry name" value="DNA_pol_palm_dom_sf"/>
</dbReference>
<evidence type="ECO:0000256" key="7">
    <source>
        <dbReference type="ARBA" id="ARBA00023125"/>
    </source>
</evidence>
<keyword evidence="5" id="KW-0235">DNA replication</keyword>
<dbReference type="Proteomes" id="UP000008281">
    <property type="component" value="Unassembled WGS sequence"/>
</dbReference>
<keyword evidence="7" id="KW-0238">DNA-binding</keyword>
<dbReference type="GO" id="GO:0006260">
    <property type="term" value="P:DNA replication"/>
    <property type="evidence" value="ECO:0007669"/>
    <property type="project" value="UniProtKB-KW"/>
</dbReference>
<evidence type="ECO:0000259" key="9">
    <source>
        <dbReference type="Pfam" id="PF03175"/>
    </source>
</evidence>
<dbReference type="InterPro" id="IPR036397">
    <property type="entry name" value="RNaseH_sf"/>
</dbReference>
<evidence type="ECO:0000256" key="2">
    <source>
        <dbReference type="ARBA" id="ARBA00012417"/>
    </source>
</evidence>
<dbReference type="PANTHER" id="PTHR33568">
    <property type="entry name" value="DNA POLYMERASE"/>
    <property type="match status" value="1"/>
</dbReference>
<accession>E3N3B5</accession>
<keyword evidence="11" id="KW-1185">Reference proteome</keyword>
<dbReference type="PRINTS" id="PR00106">
    <property type="entry name" value="DNAPOLB"/>
</dbReference>
<feature type="domain" description="DNA-directed DNA polymerase family B mitochondria/virus" evidence="9">
    <location>
        <begin position="1092"/>
        <end position="1188"/>
    </location>
</feature>
<dbReference type="Pfam" id="PF03175">
    <property type="entry name" value="DNA_pol_B_2"/>
    <property type="match status" value="3"/>
</dbReference>
<evidence type="ECO:0000256" key="1">
    <source>
        <dbReference type="ARBA" id="ARBA00005755"/>
    </source>
</evidence>
<organism evidence="11">
    <name type="scientific">Caenorhabditis remanei</name>
    <name type="common">Caenorhabditis vulgaris</name>
    <dbReference type="NCBI Taxonomy" id="31234"/>
    <lineage>
        <taxon>Eukaryota</taxon>
        <taxon>Metazoa</taxon>
        <taxon>Ecdysozoa</taxon>
        <taxon>Nematoda</taxon>
        <taxon>Chromadorea</taxon>
        <taxon>Rhabditida</taxon>
        <taxon>Rhabditina</taxon>
        <taxon>Rhabditomorpha</taxon>
        <taxon>Rhabditoidea</taxon>
        <taxon>Rhabditidae</taxon>
        <taxon>Peloderinae</taxon>
        <taxon>Caenorhabditis</taxon>
    </lineage>
</organism>
<dbReference type="GO" id="GO:0003887">
    <property type="term" value="F:DNA-directed DNA polymerase activity"/>
    <property type="evidence" value="ECO:0007669"/>
    <property type="project" value="UniProtKB-KW"/>
</dbReference>
<dbReference type="SUPFAM" id="SSF53098">
    <property type="entry name" value="Ribonuclease H-like"/>
    <property type="match status" value="1"/>
</dbReference>
<dbReference type="InterPro" id="IPR006172">
    <property type="entry name" value="DNA-dir_DNA_pol_B"/>
</dbReference>
<evidence type="ECO:0000256" key="6">
    <source>
        <dbReference type="ARBA" id="ARBA00022932"/>
    </source>
</evidence>
<evidence type="ECO:0000256" key="8">
    <source>
        <dbReference type="ARBA" id="ARBA00049244"/>
    </source>
</evidence>
<sequence length="1345" mass="154018">MMDSKLHGSEEEMVQVGGANVRVLTKHAEDANGRFNGLVKTVTLSLELAPSMTSDPRGAELFADTLIELVQRNDPFKTPRTRAGFNFESSEFQESVGIPFQKINQMSVSKIVENMAKMSQSSRSPLELEDPKLNLRITYLNPPAGSGKRKFNTGDILELTAFEKKKRTEDMIDEPCCENKNMLGTKQTRSNIMPNEVLENCLVHALYQSLMYNEWKQNRTIVNLNKYRSSIRKTYKRPGICVEVYDAVNDMKERAGMTKSSDFDRLDIEQFQETVFASTHQIVVFVENSTTPYYMGPYVGPSKQLVLYLSNGHFSGVRSICALLKTEYYCFLCNTKYNNSSSHYNCPLIHRVCGQKSCTISNEDEEVRCNKCTIKFRSRLCFENHLKNGPKNGKSRCQHTQVCKKCGEAYYTNKNKEGHKCGEKWCYRCNCKRAKNHQCIMPTSTKNEKRLTRRRVFFDIESRADEKTGQQHAVLFVALRCCPECSSSIPKALQDAWKETCKKCAPDGRLKVIECVTIKNRKVDVASELTEWLFADHHKGSVLVAHNASGYDAQFILEKMIASNKAAPHLILDGTKLIFMEHNGVRLLDSMKFLTMSLSALGKAFEIDSVKGDFPVLFIKPEHYDYNGNMPEDKWYNLENKPSSVKKQIMNFLENERNANKTFNFVDEIMRYCYNDVYILAKAMNSFETEFEAMTNVCLLEVNHFPFNTKLNINIQESTTAASAAALVFRRNHLVSEKPIVLDAKPYVSINSSVISQKYLAWFGRKEGVQVNMSTTYGEQKIGEHRVDGFVSPCEKFPKGLIIEFFGCYWHAHSCTYTNSSMIGSENGQEIWDRDEKRLNSLKEKHPVKVVWECEVKRELLIDPEMAEFFDNYEPIGILHCEKSLVGGRTEVFKLYANNTAKVLRYLDVVSLYPTVMKHEAFPIGAPENVPQSTMKVPMKKPEDIKFRGFMSCRVLPPRQLKLPVLPIKYGGKLLFGLCRCCAKRLSNTSCNHSDEERAFNGTFTTVELQKALSLGYTIIEAYHGIKYNHWVQNDATGEGGLFTSYINQMMEEKIYSSGWPSNVITDAQKDAYCKAYFDKEQIRLTDYSRFVKNPGKRAVAKLMLNSLWGKFAQNVDRETTEIVIDPMEFWKLVYDTNVVITIVRCVNDVLVVKYRKQHETLQSLKTNAMQLASFTTSYARLRLYRFMELVGGENIIYTDTDSIIYSVPAGTEDPLKDEVGSYLGQLTDELNGEMTEFVSLGPKTYCYKDLLDNKEEKIVRKAKGIIMNSQVEKEVNFEKMKIMVDEAIENAEARTTLYLPQHTIRRDNSHKMYSQNIKKVFKYTFNKRRLLADGTTLPFGYCQL</sequence>
<comment type="similarity">
    <text evidence="1">Belongs to the DNA polymerase type-B family.</text>
</comment>
<keyword evidence="6" id="KW-0239">DNA-directed DNA polymerase</keyword>